<dbReference type="Gene3D" id="1.25.10.10">
    <property type="entry name" value="Leucine-rich Repeat Variant"/>
    <property type="match status" value="1"/>
</dbReference>
<evidence type="ECO:0000256" key="2">
    <source>
        <dbReference type="SAM" id="MobiDB-lite"/>
    </source>
</evidence>
<evidence type="ECO:0000256" key="1">
    <source>
        <dbReference type="ARBA" id="ARBA00005744"/>
    </source>
</evidence>
<dbReference type="GeneID" id="111122940"/>
<name>A0A8B8CY04_CRAVI</name>
<keyword evidence="4" id="KW-1185">Reference proteome</keyword>
<dbReference type="RefSeq" id="XP_022320688.1">
    <property type="nucleotide sequence ID" value="XM_022464980.1"/>
</dbReference>
<dbReference type="InterPro" id="IPR031780">
    <property type="entry name" value="FAM65_N"/>
</dbReference>
<dbReference type="SUPFAM" id="SSF48371">
    <property type="entry name" value="ARM repeat"/>
    <property type="match status" value="1"/>
</dbReference>
<dbReference type="Pfam" id="PF13646">
    <property type="entry name" value="HEAT_2"/>
    <property type="match status" value="1"/>
</dbReference>
<organism evidence="4 5">
    <name type="scientific">Crassostrea virginica</name>
    <name type="common">Eastern oyster</name>
    <dbReference type="NCBI Taxonomy" id="6565"/>
    <lineage>
        <taxon>Eukaryota</taxon>
        <taxon>Metazoa</taxon>
        <taxon>Spiralia</taxon>
        <taxon>Lophotrochozoa</taxon>
        <taxon>Mollusca</taxon>
        <taxon>Bivalvia</taxon>
        <taxon>Autobranchia</taxon>
        <taxon>Pteriomorphia</taxon>
        <taxon>Ostreida</taxon>
        <taxon>Ostreoidea</taxon>
        <taxon>Ostreidae</taxon>
        <taxon>Crassostrea</taxon>
    </lineage>
</organism>
<dbReference type="InterPro" id="IPR016024">
    <property type="entry name" value="ARM-type_fold"/>
</dbReference>
<dbReference type="PANTHER" id="PTHR15829">
    <property type="entry name" value="PROTEIN KINASE PKN/PRK1, EFFECTOR"/>
    <property type="match status" value="1"/>
</dbReference>
<comment type="similarity">
    <text evidence="1">Belongs to the RIPOR family.</text>
</comment>
<feature type="domain" description="FAM65 N-terminal" evidence="3">
    <location>
        <begin position="140"/>
        <end position="411"/>
    </location>
</feature>
<protein>
    <submittedName>
        <fullName evidence="5">Rho family-interacting cell polarization regulator 2-like isoform X1</fullName>
    </submittedName>
</protein>
<evidence type="ECO:0000259" key="3">
    <source>
        <dbReference type="Pfam" id="PF15903"/>
    </source>
</evidence>
<dbReference type="Pfam" id="PF15903">
    <property type="entry name" value="PL48"/>
    <property type="match status" value="1"/>
</dbReference>
<feature type="compositionally biased region" description="Polar residues" evidence="2">
    <location>
        <begin position="518"/>
        <end position="551"/>
    </location>
</feature>
<feature type="region of interest" description="Disordered" evidence="2">
    <location>
        <begin position="490"/>
        <end position="551"/>
    </location>
</feature>
<evidence type="ECO:0000313" key="4">
    <source>
        <dbReference type="Proteomes" id="UP000694844"/>
    </source>
</evidence>
<feature type="region of interest" description="Disordered" evidence="2">
    <location>
        <begin position="130"/>
        <end position="159"/>
    </location>
</feature>
<dbReference type="Proteomes" id="UP000694844">
    <property type="component" value="Chromosome 1"/>
</dbReference>
<dbReference type="PANTHER" id="PTHR15829:SF13">
    <property type="entry name" value="FAM65 N-TERMINAL DOMAIN-CONTAINING PROTEIN"/>
    <property type="match status" value="1"/>
</dbReference>
<reference evidence="5" key="2">
    <citation type="submission" date="2025-08" db="UniProtKB">
        <authorList>
            <consortium name="RefSeq"/>
        </authorList>
    </citation>
    <scope>IDENTIFICATION</scope>
    <source>
        <tissue evidence="5">Whole sample</tissue>
    </source>
</reference>
<proteinExistence type="inferred from homology"/>
<evidence type="ECO:0000313" key="5">
    <source>
        <dbReference type="RefSeq" id="XP_022320688.1"/>
    </source>
</evidence>
<dbReference type="AlphaFoldDB" id="A0A8B8CY04"/>
<reference evidence="4" key="1">
    <citation type="submission" date="2024-06" db="UniProtKB">
        <authorList>
            <consortium name="RefSeq"/>
        </authorList>
    </citation>
    <scope>NUCLEOTIDE SEQUENCE [LARGE SCALE GENOMIC DNA]</scope>
</reference>
<dbReference type="InterPro" id="IPR026136">
    <property type="entry name" value="RIPOR3"/>
</dbReference>
<feature type="compositionally biased region" description="Low complexity" evidence="2">
    <location>
        <begin position="134"/>
        <end position="148"/>
    </location>
</feature>
<dbReference type="InterPro" id="IPR011989">
    <property type="entry name" value="ARM-like"/>
</dbReference>
<dbReference type="KEGG" id="cvn:111122940"/>
<gene>
    <name evidence="5" type="primary">LOC111122940</name>
</gene>
<accession>A0A8B8CY04</accession>
<feature type="compositionally biased region" description="Polar residues" evidence="2">
    <location>
        <begin position="496"/>
        <end position="508"/>
    </location>
</feature>
<dbReference type="OrthoDB" id="9999654at2759"/>
<sequence length="1021" mass="114630">MDWYLVPHLTMSRDWPTFPIRKAKWRDFMIPNDLVITPLQFKEKGERKYVARHISFLGIGRPKVPVTRKDPFQLDNHVQLEDATYNSKSTPVLRSHSFGGRPAMKAHHDLQHTPTGAPVLGETLRARGHWTLHKNSPTSRSTSSLSFKKSPKMPKVPRPNRTLLMFDSVKKGVRDFIQATRDDIEALHSRTVDQTTTSQGRLLETDKQIKAAERYLKRLEFHLAKIEELHDNYLIQQQMREGTRTLQRAFIVSPHRKKDSMDRVRYGLKECSQMMCSIEAQLEAMMGTFSCKLKGMAGFARLCPGDVFEIVIKHGHQKWKSKGRIEKNGTQRWDHPDFKFKAVIGDVFNIKGIELRLLKSVTLGQKKCETKELFSANPQLMTVSINTNGSLKLSVIIIWNPLDGVEETTPHFDIPLRQPSTPRRRPVSVMALNGELTQSDFLGPERRFSNPVSLTQTKDDNFILRASATPSAYPSSHHYGHHLSSQSNAMYLPSGASPQFMNTHSPPVTSRFADPRQQIPQRYTVSQPNLNSGVASSSSSPTPNRIPQFLSSGSSDTYGNMHFNVAMGHGITLTKDEPVHIEDALNSLSACLEDYHGQYRDLEKLEDVVVVLEQVLRKESRCSSRSGSICVSVRDALGAFDFLDTEVTEDGGETNPESTIFDHVMSSPESTAKTADSGIESLAKRLSEDVNLGSSEGSSPLPPSTGNEQVDQALVFHLVYCERLLESLGSFGPLKCREIYALDRLRKQADIIEHLIKISQASDIDLHAIMTELSDDKSLREFWVRCTDTNVLYIHPEKLVGAFEQKYGAQLQSKYNRDPKKVLRHLVTRILDVPSYDPEKVKATCIVTLHQFLQYFKDEGGLQNVDAVAAELQMIERLCSGKSESIIKCVMSLQQTLPPSPCLKVMGALLVSGSNDVAKTIESYLETIAKHKELRDKALLVFVEGLEDKTPEIRAGACEALGKLEGSESIDRLSYLCQTDSSTVVRVRSKQALFSFGDVGRRAFEEVQLSSHGFQGLQVRK</sequence>